<comment type="caution">
    <text evidence="4">The sequence shown here is derived from an EMBL/GenBank/DDBJ whole genome shotgun (WGS) entry which is preliminary data.</text>
</comment>
<feature type="compositionally biased region" description="Low complexity" evidence="2">
    <location>
        <begin position="248"/>
        <end position="263"/>
    </location>
</feature>
<dbReference type="InterPro" id="IPR051873">
    <property type="entry name" value="KNR4/SMI1_regulator"/>
</dbReference>
<feature type="compositionally biased region" description="Basic and acidic residues" evidence="2">
    <location>
        <begin position="492"/>
        <end position="501"/>
    </location>
</feature>
<feature type="region of interest" description="Disordered" evidence="2">
    <location>
        <begin position="480"/>
        <end position="545"/>
    </location>
</feature>
<evidence type="ECO:0000259" key="3">
    <source>
        <dbReference type="SMART" id="SM00860"/>
    </source>
</evidence>
<evidence type="ECO:0000313" key="4">
    <source>
        <dbReference type="EMBL" id="KAK4082834.1"/>
    </source>
</evidence>
<comment type="similarity">
    <text evidence="1">Belongs to the KNR4/SMI1 family.</text>
</comment>
<name>A0AAE1ILK3_9HYPO</name>
<feature type="compositionally biased region" description="Basic and acidic residues" evidence="2">
    <location>
        <begin position="81"/>
        <end position="90"/>
    </location>
</feature>
<dbReference type="Proteomes" id="UP001273209">
    <property type="component" value="Unassembled WGS sequence"/>
</dbReference>
<dbReference type="AlphaFoldDB" id="A0AAE1ILK3"/>
<proteinExistence type="inferred from homology"/>
<dbReference type="GO" id="GO:0043332">
    <property type="term" value="C:mating projection tip"/>
    <property type="evidence" value="ECO:0007669"/>
    <property type="project" value="TreeGrafter"/>
</dbReference>
<dbReference type="PIRSF" id="PIRSF017023">
    <property type="entry name" value="KNR4"/>
    <property type="match status" value="1"/>
</dbReference>
<dbReference type="SUPFAM" id="SSF160631">
    <property type="entry name" value="SMI1/KNR4-like"/>
    <property type="match status" value="1"/>
</dbReference>
<evidence type="ECO:0000256" key="1">
    <source>
        <dbReference type="ARBA" id="ARBA00005303"/>
    </source>
</evidence>
<dbReference type="Gene3D" id="3.40.1580.10">
    <property type="entry name" value="SMI1/KNR4-like"/>
    <property type="match status" value="1"/>
</dbReference>
<dbReference type="RefSeq" id="XP_062759263.1">
    <property type="nucleotide sequence ID" value="XM_062895826.1"/>
</dbReference>
<dbReference type="PANTHER" id="PTHR47432:SF1">
    <property type="entry name" value="CELL WALL ASSEMBLY REGULATOR SMI1"/>
    <property type="match status" value="1"/>
</dbReference>
<feature type="region of interest" description="Disordered" evidence="2">
    <location>
        <begin position="81"/>
        <end position="122"/>
    </location>
</feature>
<feature type="compositionally biased region" description="Polar residues" evidence="2">
    <location>
        <begin position="398"/>
        <end position="427"/>
    </location>
</feature>
<dbReference type="GO" id="GO:0070880">
    <property type="term" value="P:fungal-type cell wall beta-glucan biosynthetic process"/>
    <property type="evidence" value="ECO:0007669"/>
    <property type="project" value="TreeGrafter"/>
</dbReference>
<organism evidence="4 5">
    <name type="scientific">Trichoderma aggressivum f. europaeum</name>
    <dbReference type="NCBI Taxonomy" id="173218"/>
    <lineage>
        <taxon>Eukaryota</taxon>
        <taxon>Fungi</taxon>
        <taxon>Dikarya</taxon>
        <taxon>Ascomycota</taxon>
        <taxon>Pezizomycotina</taxon>
        <taxon>Sordariomycetes</taxon>
        <taxon>Hypocreomycetidae</taxon>
        <taxon>Hypocreales</taxon>
        <taxon>Hypocreaceae</taxon>
        <taxon>Trichoderma</taxon>
    </lineage>
</organism>
<dbReference type="InterPro" id="IPR018958">
    <property type="entry name" value="Knr4/Smi1-like_dom"/>
</dbReference>
<reference evidence="4" key="1">
    <citation type="submission" date="2023-11" db="EMBL/GenBank/DDBJ databases">
        <title>The genome sequences of three competitors of mushroom-forming fungi.</title>
        <authorList>
            <person name="Beijen E."/>
            <person name="Ohm R.A."/>
        </authorList>
    </citation>
    <scope>NUCLEOTIDE SEQUENCE</scope>
    <source>
        <strain evidence="4">CBS 100526</strain>
    </source>
</reference>
<evidence type="ECO:0000313" key="5">
    <source>
        <dbReference type="Proteomes" id="UP001273209"/>
    </source>
</evidence>
<evidence type="ECO:0000256" key="2">
    <source>
        <dbReference type="SAM" id="MobiDB-lite"/>
    </source>
</evidence>
<feature type="compositionally biased region" description="Polar residues" evidence="2">
    <location>
        <begin position="92"/>
        <end position="115"/>
    </location>
</feature>
<feature type="region of interest" description="Disordered" evidence="2">
    <location>
        <begin position="238"/>
        <end position="268"/>
    </location>
</feature>
<dbReference type="InterPro" id="IPR009203">
    <property type="entry name" value="Knr4/Smi1"/>
</dbReference>
<accession>A0AAE1ILK3</accession>
<keyword evidence="5" id="KW-1185">Reference proteome</keyword>
<dbReference type="PANTHER" id="PTHR47432">
    <property type="entry name" value="CELL WALL ASSEMBLY REGULATOR SMI1"/>
    <property type="match status" value="1"/>
</dbReference>
<feature type="domain" description="Knr4/Smi1-like" evidence="3">
    <location>
        <begin position="167"/>
        <end position="344"/>
    </location>
</feature>
<gene>
    <name evidence="4" type="ORF">Triagg1_1724</name>
</gene>
<dbReference type="EMBL" id="JAWRVG010000004">
    <property type="protein sequence ID" value="KAK4082834.1"/>
    <property type="molecule type" value="Genomic_DNA"/>
</dbReference>
<dbReference type="SMART" id="SM00860">
    <property type="entry name" value="SMI1_KNR4"/>
    <property type="match status" value="1"/>
</dbReference>
<dbReference type="Pfam" id="PF09346">
    <property type="entry name" value="SMI1_KNR4"/>
    <property type="match status" value="1"/>
</dbReference>
<feature type="region of interest" description="Disordered" evidence="2">
    <location>
        <begin position="391"/>
        <end position="435"/>
    </location>
</feature>
<protein>
    <recommendedName>
        <fullName evidence="3">Knr4/Smi1-like domain-containing protein</fullName>
    </recommendedName>
</protein>
<sequence length="545" mass="60286">MRESTPSLRFQGDAAIVMICKLMEHNHRIGSVFRDFWHTMTSNDRHSSFDSPQRTGRHVPLQNGRNIMTGIATASDSRADIHSPYFDDSRAPSAQGSPTNGTRGYSPGLRSQNVNKDGFEVQSPGDVAMQSFENGLPPPPPVAHSWRRIDAWAEENYPELFDQLCEGATNNDLNDLEHQLDCSLPQDVRESLMIHDGQERGGMPSGIIFGSMLMDCEEIPQEWETWRQVNQQFMLDAAANKPPTPSGSEASSSRQRPGSSSSSNGPGEWRQNLLAKQTCIPPNTVQKAYAHAGWIPLVRDWGGNNLAVDLAPGPAGRYGQIILFGRDYDTKYVVARSWAAFLAVVADDLNSGKWFVDEETNELKLREFKDARVEPSYFNILRWRMDQKHGRRAAAAKRQSQGPSQQASKSNSPLGSRSASPYANPQDSAGDIRGRSMQRLRDSAPLTSPMRNGLGKPQAPLLSRVTEEATIELTDAVIEPSTLVDVEDDDDSPRNSEEGKRPTVTTLERTSSDLAKDKGKEVEVPKAASKTPEVVIDDTMKEIEI</sequence>
<feature type="compositionally biased region" description="Basic and acidic residues" evidence="2">
    <location>
        <begin position="510"/>
        <end position="524"/>
    </location>
</feature>
<dbReference type="InterPro" id="IPR037883">
    <property type="entry name" value="Knr4/Smi1-like_sf"/>
</dbReference>
<dbReference type="GeneID" id="87915731"/>